<feature type="region of interest" description="Disordered" evidence="1">
    <location>
        <begin position="117"/>
        <end position="138"/>
    </location>
</feature>
<evidence type="ECO:0000256" key="1">
    <source>
        <dbReference type="SAM" id="MobiDB-lite"/>
    </source>
</evidence>
<evidence type="ECO:0000313" key="2">
    <source>
        <dbReference type="EMBL" id="GIY16601.1"/>
    </source>
</evidence>
<gene>
    <name evidence="2" type="ORF">CEXT_309321</name>
</gene>
<dbReference type="Proteomes" id="UP001054945">
    <property type="component" value="Unassembled WGS sequence"/>
</dbReference>
<feature type="region of interest" description="Disordered" evidence="1">
    <location>
        <begin position="64"/>
        <end position="100"/>
    </location>
</feature>
<sequence length="138" mass="15355">MECSISAKPPFPFDHNPQTKYSRNFIVSRSHAKSLQFSGKCDLPRLTRKPAISIITQEIQLPMQQAAQLRHPHRKWKGRKKQGGRRLRGPETWEHAGDILTPPFPDIEPLVSISATGTRPGCACKAPATRLPGPGLND</sequence>
<dbReference type="EMBL" id="BPLR01007394">
    <property type="protein sequence ID" value="GIY16601.1"/>
    <property type="molecule type" value="Genomic_DNA"/>
</dbReference>
<proteinExistence type="predicted"/>
<feature type="compositionally biased region" description="Basic and acidic residues" evidence="1">
    <location>
        <begin position="88"/>
        <end position="97"/>
    </location>
</feature>
<dbReference type="AlphaFoldDB" id="A0AAV4R8E5"/>
<feature type="compositionally biased region" description="Basic residues" evidence="1">
    <location>
        <begin position="70"/>
        <end position="87"/>
    </location>
</feature>
<accession>A0AAV4R8E5</accession>
<organism evidence="2 3">
    <name type="scientific">Caerostris extrusa</name>
    <name type="common">Bark spider</name>
    <name type="synonym">Caerostris bankana</name>
    <dbReference type="NCBI Taxonomy" id="172846"/>
    <lineage>
        <taxon>Eukaryota</taxon>
        <taxon>Metazoa</taxon>
        <taxon>Ecdysozoa</taxon>
        <taxon>Arthropoda</taxon>
        <taxon>Chelicerata</taxon>
        <taxon>Arachnida</taxon>
        <taxon>Araneae</taxon>
        <taxon>Araneomorphae</taxon>
        <taxon>Entelegynae</taxon>
        <taxon>Araneoidea</taxon>
        <taxon>Araneidae</taxon>
        <taxon>Caerostris</taxon>
    </lineage>
</organism>
<comment type="caution">
    <text evidence="2">The sequence shown here is derived from an EMBL/GenBank/DDBJ whole genome shotgun (WGS) entry which is preliminary data.</text>
</comment>
<evidence type="ECO:0000313" key="3">
    <source>
        <dbReference type="Proteomes" id="UP001054945"/>
    </source>
</evidence>
<name>A0AAV4R8E5_CAEEX</name>
<protein>
    <submittedName>
        <fullName evidence="2">Uncharacterized protein</fullName>
    </submittedName>
</protein>
<reference evidence="2 3" key="1">
    <citation type="submission" date="2021-06" db="EMBL/GenBank/DDBJ databases">
        <title>Caerostris extrusa draft genome.</title>
        <authorList>
            <person name="Kono N."/>
            <person name="Arakawa K."/>
        </authorList>
    </citation>
    <scope>NUCLEOTIDE SEQUENCE [LARGE SCALE GENOMIC DNA]</scope>
</reference>
<keyword evidence="3" id="KW-1185">Reference proteome</keyword>